<evidence type="ECO:0000256" key="3">
    <source>
        <dbReference type="ARBA" id="ARBA00023163"/>
    </source>
</evidence>
<name>A0ABU9ADV0_PSEA5</name>
<dbReference type="SUPFAM" id="SSF46689">
    <property type="entry name" value="Homeodomain-like"/>
    <property type="match status" value="2"/>
</dbReference>
<dbReference type="PROSITE" id="PS01124">
    <property type="entry name" value="HTH_ARAC_FAMILY_2"/>
    <property type="match status" value="1"/>
</dbReference>
<dbReference type="Gene3D" id="1.10.10.60">
    <property type="entry name" value="Homeodomain-like"/>
    <property type="match status" value="1"/>
</dbReference>
<dbReference type="InterPro" id="IPR018060">
    <property type="entry name" value="HTH_AraC"/>
</dbReference>
<sequence>MTEVLSGFCRVDSPDLEEARERVGEVFCPHRLEPVDRGTPTPVRFNTAGFGAVGLSYLSYGASVRIRPQPLRSFVLVQIPLSGRALVRTGGTEVVSDPTTASVPDPDAGLDMTWEAGNEQLIVRIERAALDVQLHRMLGRPPSKPLRLATSVDLRTPAARSWLSTVDMVRTDLDGPGGLTHPVLRAQVEQLLMGQLLAAVPHSATGELLAVGDPAPAVPKVIRRAEALIEGHAREPLTVDDVAEAVGLSVRSLQEGFRRHLDTTPTARLRDARLAGVRTELADADPTRCTVSQVAADWGFGHLGRFAVAYKERFGESPSDTLRG</sequence>
<keyword evidence="3" id="KW-0804">Transcription</keyword>
<evidence type="ECO:0000256" key="2">
    <source>
        <dbReference type="ARBA" id="ARBA00023125"/>
    </source>
</evidence>
<dbReference type="InterPro" id="IPR018062">
    <property type="entry name" value="HTH_AraC-typ_CS"/>
</dbReference>
<dbReference type="InterPro" id="IPR050204">
    <property type="entry name" value="AraC_XylS_family_regulators"/>
</dbReference>
<keyword evidence="6" id="KW-1185">Reference proteome</keyword>
<dbReference type="InterPro" id="IPR009057">
    <property type="entry name" value="Homeodomain-like_sf"/>
</dbReference>
<protein>
    <submittedName>
        <fullName evidence="5">AraC family transcriptional regulator</fullName>
    </submittedName>
</protein>
<dbReference type="PANTHER" id="PTHR46796:SF12">
    <property type="entry name" value="HTH-TYPE DNA-BINDING TRANSCRIPTIONAL ACTIVATOR EUTR"/>
    <property type="match status" value="1"/>
</dbReference>
<dbReference type="InterPro" id="IPR035418">
    <property type="entry name" value="AraC-bd_2"/>
</dbReference>
<dbReference type="EMBL" id="JBBPIX010000005">
    <property type="protein sequence ID" value="MEK6464599.1"/>
    <property type="molecule type" value="Genomic_DNA"/>
</dbReference>
<keyword evidence="2" id="KW-0238">DNA-binding</keyword>
<evidence type="ECO:0000259" key="4">
    <source>
        <dbReference type="PROSITE" id="PS01124"/>
    </source>
</evidence>
<comment type="caution">
    <text evidence="5">The sequence shown here is derived from an EMBL/GenBank/DDBJ whole genome shotgun (WGS) entry which is preliminary data.</text>
</comment>
<organism evidence="5 6">
    <name type="scientific">Pseudonocardia alni subsp. carboxydivorans</name>
    <dbReference type="NCBI Taxonomy" id="415010"/>
    <lineage>
        <taxon>Bacteria</taxon>
        <taxon>Bacillati</taxon>
        <taxon>Actinomycetota</taxon>
        <taxon>Actinomycetes</taxon>
        <taxon>Pseudonocardiales</taxon>
        <taxon>Pseudonocardiaceae</taxon>
        <taxon>Pseudonocardia</taxon>
    </lineage>
</organism>
<dbReference type="Pfam" id="PF14525">
    <property type="entry name" value="AraC_binding_2"/>
    <property type="match status" value="1"/>
</dbReference>
<proteinExistence type="predicted"/>
<dbReference type="SMART" id="SM00342">
    <property type="entry name" value="HTH_ARAC"/>
    <property type="match status" value="1"/>
</dbReference>
<reference evidence="5 6" key="1">
    <citation type="submission" date="2024-03" db="EMBL/GenBank/DDBJ databases">
        <title>Draft genome sequence of Pseudonocardia carboxydivorans JCM 14827.</title>
        <authorList>
            <person name="Duangmal K."/>
        </authorList>
    </citation>
    <scope>NUCLEOTIDE SEQUENCE [LARGE SCALE GENOMIC DNA]</scope>
    <source>
        <strain evidence="5 6">JCM 14827</strain>
    </source>
</reference>
<evidence type="ECO:0000313" key="6">
    <source>
        <dbReference type="Proteomes" id="UP001367513"/>
    </source>
</evidence>
<dbReference type="PANTHER" id="PTHR46796">
    <property type="entry name" value="HTH-TYPE TRANSCRIPTIONAL ACTIVATOR RHAS-RELATED"/>
    <property type="match status" value="1"/>
</dbReference>
<dbReference type="PROSITE" id="PS00041">
    <property type="entry name" value="HTH_ARAC_FAMILY_1"/>
    <property type="match status" value="1"/>
</dbReference>
<accession>A0ABU9ADV0</accession>
<evidence type="ECO:0000256" key="1">
    <source>
        <dbReference type="ARBA" id="ARBA00023015"/>
    </source>
</evidence>
<evidence type="ECO:0000313" key="5">
    <source>
        <dbReference type="EMBL" id="MEK6464599.1"/>
    </source>
</evidence>
<dbReference type="Proteomes" id="UP001367513">
    <property type="component" value="Unassembled WGS sequence"/>
</dbReference>
<feature type="domain" description="HTH araC/xylS-type" evidence="4">
    <location>
        <begin position="223"/>
        <end position="324"/>
    </location>
</feature>
<dbReference type="RefSeq" id="WP_346106045.1">
    <property type="nucleotide sequence ID" value="NZ_BAAAOD010000052.1"/>
</dbReference>
<keyword evidence="1" id="KW-0805">Transcription regulation</keyword>
<dbReference type="Pfam" id="PF12833">
    <property type="entry name" value="HTH_18"/>
    <property type="match status" value="1"/>
</dbReference>
<gene>
    <name evidence="5" type="ORF">WG925_12695</name>
</gene>